<sequence length="179" mass="21088">MRDEARCSSYDFRDPCSDTADCALVVDGVRLYVSKAYLALYSPVFNAIFFAEFSRCRDKREVHIDGVLLEEFTELLDVIYPSHKPITEENVEYLLKLGDRFEIEFVIDECERFLIRSEQVAVVTKLYWADLYRLVKLQDACLRQLRTINEIKRMRNTNEYREMSDASKSALLEKIFKLL</sequence>
<proteinExistence type="predicted"/>
<feature type="domain" description="BTB" evidence="1">
    <location>
        <begin position="20"/>
        <end position="88"/>
    </location>
</feature>
<dbReference type="PANTHER" id="PTHR47022:SF1">
    <property type="entry name" value="BTB AND MATH DOMAIN-CONTAINING PROTEIN 36-RELATED"/>
    <property type="match status" value="1"/>
</dbReference>
<dbReference type="InterPro" id="IPR011333">
    <property type="entry name" value="SKP1/BTB/POZ_sf"/>
</dbReference>
<reference evidence="3 4" key="1">
    <citation type="submission" date="2022-11" db="UniProtKB">
        <authorList>
            <consortium name="WormBaseParasite"/>
        </authorList>
    </citation>
    <scope>IDENTIFICATION</scope>
</reference>
<dbReference type="CDD" id="cd18186">
    <property type="entry name" value="BTB_POZ_ZBTB_KLHL-like"/>
    <property type="match status" value="1"/>
</dbReference>
<dbReference type="SUPFAM" id="SSF54695">
    <property type="entry name" value="POZ domain"/>
    <property type="match status" value="1"/>
</dbReference>
<name>A0A915AWW9_PARUN</name>
<dbReference type="WBParaSite" id="PgR018_g104_t02">
    <property type="protein sequence ID" value="PgR018_g104_t02"/>
    <property type="gene ID" value="PgR018_g104"/>
</dbReference>
<protein>
    <submittedName>
        <fullName evidence="3 4">BTB domain-containing protein</fullName>
    </submittedName>
</protein>
<accession>A0A915AWW9</accession>
<evidence type="ECO:0000313" key="2">
    <source>
        <dbReference type="Proteomes" id="UP000887569"/>
    </source>
</evidence>
<keyword evidence="2" id="KW-1185">Reference proteome</keyword>
<organism evidence="2 3">
    <name type="scientific">Parascaris univalens</name>
    <name type="common">Nematode worm</name>
    <dbReference type="NCBI Taxonomy" id="6257"/>
    <lineage>
        <taxon>Eukaryota</taxon>
        <taxon>Metazoa</taxon>
        <taxon>Ecdysozoa</taxon>
        <taxon>Nematoda</taxon>
        <taxon>Chromadorea</taxon>
        <taxon>Rhabditida</taxon>
        <taxon>Spirurina</taxon>
        <taxon>Ascaridomorpha</taxon>
        <taxon>Ascaridoidea</taxon>
        <taxon>Ascarididae</taxon>
        <taxon>Parascaris</taxon>
    </lineage>
</organism>
<dbReference type="Gene3D" id="3.30.710.10">
    <property type="entry name" value="Potassium Channel Kv1.1, Chain A"/>
    <property type="match status" value="1"/>
</dbReference>
<dbReference type="PANTHER" id="PTHR47022">
    <property type="entry name" value="BTB AND MATH DOMAIN-CONTAINING PROTEIN 36-RELATED"/>
    <property type="match status" value="1"/>
</dbReference>
<evidence type="ECO:0000313" key="3">
    <source>
        <dbReference type="WBParaSite" id="PgR018_g104_t01"/>
    </source>
</evidence>
<dbReference type="InterPro" id="IPR000210">
    <property type="entry name" value="BTB/POZ_dom"/>
</dbReference>
<dbReference type="AlphaFoldDB" id="A0A915AWW9"/>
<evidence type="ECO:0000259" key="1">
    <source>
        <dbReference type="PROSITE" id="PS50097"/>
    </source>
</evidence>
<evidence type="ECO:0000313" key="4">
    <source>
        <dbReference type="WBParaSite" id="PgR018_g104_t02"/>
    </source>
</evidence>
<dbReference type="WBParaSite" id="PgR018_g104_t01">
    <property type="protein sequence ID" value="PgR018_g104_t01"/>
    <property type="gene ID" value="PgR018_g104"/>
</dbReference>
<dbReference type="Proteomes" id="UP000887569">
    <property type="component" value="Unplaced"/>
</dbReference>
<dbReference type="PROSITE" id="PS50097">
    <property type="entry name" value="BTB"/>
    <property type="match status" value="1"/>
</dbReference>
<dbReference type="SMART" id="SM00225">
    <property type="entry name" value="BTB"/>
    <property type="match status" value="1"/>
</dbReference>
<dbReference type="Pfam" id="PF00651">
    <property type="entry name" value="BTB"/>
    <property type="match status" value="1"/>
</dbReference>